<dbReference type="InterPro" id="IPR050710">
    <property type="entry name" value="Band7/mec-2_domain"/>
</dbReference>
<dbReference type="Pfam" id="PF01145">
    <property type="entry name" value="Band_7"/>
    <property type="match status" value="1"/>
</dbReference>
<name>Q3K498_PSEPF</name>
<protein>
    <recommendedName>
        <fullName evidence="4">Band 7 domain-containing protein</fullName>
    </recommendedName>
</protein>
<feature type="domain" description="Band 7" evidence="4">
    <location>
        <begin position="325"/>
        <end position="541"/>
    </location>
</feature>
<keyword evidence="3" id="KW-0812">Transmembrane</keyword>
<evidence type="ECO:0000259" key="4">
    <source>
        <dbReference type="Pfam" id="PF01145"/>
    </source>
</evidence>
<dbReference type="GO" id="GO:0016020">
    <property type="term" value="C:membrane"/>
    <property type="evidence" value="ECO:0007669"/>
    <property type="project" value="UniProtKB-SubCell"/>
</dbReference>
<keyword evidence="3" id="KW-1133">Transmembrane helix</keyword>
<evidence type="ECO:0000313" key="6">
    <source>
        <dbReference type="Proteomes" id="UP000002704"/>
    </source>
</evidence>
<dbReference type="Gene3D" id="3.30.479.30">
    <property type="entry name" value="Band 7 domain"/>
    <property type="match status" value="1"/>
</dbReference>
<dbReference type="CDD" id="cd03404">
    <property type="entry name" value="SPFH_HflK"/>
    <property type="match status" value="1"/>
</dbReference>
<feature type="transmembrane region" description="Helical" evidence="3">
    <location>
        <begin position="222"/>
        <end position="247"/>
    </location>
</feature>
<comment type="subcellular location">
    <subcellularLocation>
        <location evidence="1">Membrane</location>
        <topology evidence="1">Single-pass membrane protein</topology>
    </subcellularLocation>
</comment>
<evidence type="ECO:0000256" key="1">
    <source>
        <dbReference type="ARBA" id="ARBA00004167"/>
    </source>
</evidence>
<dbReference type="Proteomes" id="UP000002704">
    <property type="component" value="Chromosome"/>
</dbReference>
<evidence type="ECO:0000313" key="5">
    <source>
        <dbReference type="EMBL" id="ABA77406.1"/>
    </source>
</evidence>
<feature type="transmembrane region" description="Helical" evidence="3">
    <location>
        <begin position="30"/>
        <end position="51"/>
    </location>
</feature>
<dbReference type="eggNOG" id="COG0330">
    <property type="taxonomic scope" value="Bacteria"/>
</dbReference>
<gene>
    <name evidence="5" type="ordered locus">Pfl01_5670</name>
</gene>
<accession>Q3K498</accession>
<feature type="transmembrane region" description="Helical" evidence="3">
    <location>
        <begin position="153"/>
        <end position="177"/>
    </location>
</feature>
<proteinExistence type="inferred from homology"/>
<sequence>MQVDLDEGTPVTGLPRFQQAATQGRRLRRLAIGLGALAGAGWVLAFFVGLFAPQSLWPALLVNQSAALLVLVASLQSAWWVTQWRARVINPVVPMTAAEEPAPEGWYERLLDRMSQRSLQLLGQIGAATLWLGGWSLLVLLSVEQTWNLTLPAAGVGVSATVGAAIALLLAFGLLVLERQLAQENPAQWPEAGALAQLTRVAIISLVLGALCLLFVSDSAIWPVRLAVLIGILPGLVALELLLRALLSLFSPRREQLEPVLLARSFVADLLRWPPQPLLALQHELHNRFGIDLRQIWAFSYMRRAFLPVLVLVAAVGWLLTGLHEIPMQSRGIYERFGKPVQVFGPGLHAGLPWPLGRVLSVENGVVHELATSVGENPAPVQLDPAEGPAPLTANRLWDASHVNDKSQVIASSRGDQQSFQIVNMDVRFVYRIGLSDQAALAATYNSADVPTLIRSTASRILVHDFASRTLDGLLGEDRTGLAEEIGRAVQSDLQKLDSGVEILATVVEAIHPPAGAANAYHSVQAAQIGAQALISRERGAAAEASNQAQLQASLARDQASANAHEINATARAADLKFSAEQKAYASAGQAFLLEQYLSQLSQGLSKAKLLVLDHRLGGSSNAPTIDLRTFTLPADPARTTAQPGASH</sequence>
<comment type="similarity">
    <text evidence="2">Belongs to the band 7/mec-2 family. HflK subfamily.</text>
</comment>
<evidence type="ECO:0000256" key="2">
    <source>
        <dbReference type="ARBA" id="ARBA00006971"/>
    </source>
</evidence>
<feature type="transmembrane region" description="Helical" evidence="3">
    <location>
        <begin position="198"/>
        <end position="216"/>
    </location>
</feature>
<dbReference type="EMBL" id="CP000094">
    <property type="protein sequence ID" value="ABA77406.1"/>
    <property type="molecule type" value="Genomic_DNA"/>
</dbReference>
<feature type="transmembrane region" description="Helical" evidence="3">
    <location>
        <begin position="305"/>
        <end position="323"/>
    </location>
</feature>
<dbReference type="RefSeq" id="WP_011336662.1">
    <property type="nucleotide sequence ID" value="NC_007492.2"/>
</dbReference>
<dbReference type="HOGENOM" id="CLU_028182_0_0_6"/>
<dbReference type="PANTHER" id="PTHR43327">
    <property type="entry name" value="STOMATIN-LIKE PROTEIN 2, MITOCHONDRIAL"/>
    <property type="match status" value="1"/>
</dbReference>
<dbReference type="InterPro" id="IPR001107">
    <property type="entry name" value="Band_7"/>
</dbReference>
<dbReference type="InterPro" id="IPR036013">
    <property type="entry name" value="Band_7/SPFH_dom_sf"/>
</dbReference>
<reference evidence="5 6" key="1">
    <citation type="journal article" date="2009" name="Genome Biol.">
        <title>Genomic and genetic analyses of diversity and plant interactions of Pseudomonas fluorescens.</title>
        <authorList>
            <person name="Silby M.W."/>
            <person name="Cerdeno-Tarraga A.M."/>
            <person name="Vernikos G.S."/>
            <person name="Giddens S.R."/>
            <person name="Jackson R.W."/>
            <person name="Preston G.M."/>
            <person name="Zhang X.X."/>
            <person name="Moon C.D."/>
            <person name="Gehrig S.M."/>
            <person name="Godfrey S.A."/>
            <person name="Knight C.G."/>
            <person name="Malone J.G."/>
            <person name="Robinson Z."/>
            <person name="Spiers A.J."/>
            <person name="Harris S."/>
            <person name="Challis G.L."/>
            <person name="Yaxley A.M."/>
            <person name="Harris D."/>
            <person name="Seeger K."/>
            <person name="Murphy L."/>
            <person name="Rutter S."/>
            <person name="Squares R."/>
            <person name="Quail M.A."/>
            <person name="Saunders E."/>
            <person name="Mavromatis K."/>
            <person name="Brettin T.S."/>
            <person name="Bentley S.D."/>
            <person name="Hothersall J."/>
            <person name="Stephens E."/>
            <person name="Thomas C.M."/>
            <person name="Parkhill J."/>
            <person name="Levy S.B."/>
            <person name="Rainey P.B."/>
            <person name="Thomson N.R."/>
        </authorList>
    </citation>
    <scope>NUCLEOTIDE SEQUENCE [LARGE SCALE GENOMIC DNA]</scope>
    <source>
        <strain evidence="5 6">Pf0-1</strain>
    </source>
</reference>
<dbReference type="InterPro" id="IPR010201">
    <property type="entry name" value="HflK"/>
</dbReference>
<feature type="transmembrane region" description="Helical" evidence="3">
    <location>
        <begin position="57"/>
        <end position="81"/>
    </location>
</feature>
<dbReference type="KEGG" id="pfo:Pfl01_5670"/>
<dbReference type="SUPFAM" id="SSF117892">
    <property type="entry name" value="Band 7/SPFH domain"/>
    <property type="match status" value="1"/>
</dbReference>
<feature type="transmembrane region" description="Helical" evidence="3">
    <location>
        <begin position="119"/>
        <end position="141"/>
    </location>
</feature>
<evidence type="ECO:0000256" key="3">
    <source>
        <dbReference type="SAM" id="Phobius"/>
    </source>
</evidence>
<keyword evidence="3" id="KW-0472">Membrane</keyword>
<dbReference type="AlphaFoldDB" id="Q3K498"/>
<organism evidence="5 6">
    <name type="scientific">Pseudomonas fluorescens (strain Pf0-1)</name>
    <dbReference type="NCBI Taxonomy" id="205922"/>
    <lineage>
        <taxon>Bacteria</taxon>
        <taxon>Pseudomonadati</taxon>
        <taxon>Pseudomonadota</taxon>
        <taxon>Gammaproteobacteria</taxon>
        <taxon>Pseudomonadales</taxon>
        <taxon>Pseudomonadaceae</taxon>
        <taxon>Pseudomonas</taxon>
    </lineage>
</organism>
<dbReference type="PANTHER" id="PTHR43327:SF10">
    <property type="entry name" value="STOMATIN-LIKE PROTEIN 2, MITOCHONDRIAL"/>
    <property type="match status" value="1"/>
</dbReference>